<feature type="transmembrane region" description="Helical" evidence="1">
    <location>
        <begin position="79"/>
        <end position="98"/>
    </location>
</feature>
<sequence length="155" mass="16645">MIEEQGTVLSIHDQIAEVETIRTSSCDSCRARHGCGHRAIAKVSNSNRMLMKAIAPEGLEVGQNVVVGIPEDTLLQASLYMYAVPLVGLVLGAALPSVFTEQTLFSIVGAISGFAGGLWVAKRKSAQEASNPDFYPRVLRINKTQVQTIPVVHDA</sequence>
<dbReference type="OrthoDB" id="9795854at2"/>
<proteinExistence type="predicted"/>
<dbReference type="PIRSF" id="PIRSF004923">
    <property type="entry name" value="RseC"/>
    <property type="match status" value="1"/>
</dbReference>
<name>A0A4R6XAX9_9GAMM</name>
<gene>
    <name evidence="2" type="ORF">C8D85_2728</name>
</gene>
<dbReference type="InterPro" id="IPR007359">
    <property type="entry name" value="SigmaE_reg_RseC_MucC"/>
</dbReference>
<organism evidence="2 3">
    <name type="scientific">Marinomonas communis</name>
    <dbReference type="NCBI Taxonomy" id="28254"/>
    <lineage>
        <taxon>Bacteria</taxon>
        <taxon>Pseudomonadati</taxon>
        <taxon>Pseudomonadota</taxon>
        <taxon>Gammaproteobacteria</taxon>
        <taxon>Oceanospirillales</taxon>
        <taxon>Oceanospirillaceae</taxon>
        <taxon>Marinomonas</taxon>
    </lineage>
</organism>
<evidence type="ECO:0000313" key="3">
    <source>
        <dbReference type="Proteomes" id="UP000295729"/>
    </source>
</evidence>
<evidence type="ECO:0000256" key="1">
    <source>
        <dbReference type="SAM" id="Phobius"/>
    </source>
</evidence>
<evidence type="ECO:0000313" key="2">
    <source>
        <dbReference type="EMBL" id="TDR12688.1"/>
    </source>
</evidence>
<feature type="transmembrane region" description="Helical" evidence="1">
    <location>
        <begin position="104"/>
        <end position="121"/>
    </location>
</feature>
<dbReference type="Proteomes" id="UP000295729">
    <property type="component" value="Unassembled WGS sequence"/>
</dbReference>
<dbReference type="InterPro" id="IPR026268">
    <property type="entry name" value="RseC"/>
</dbReference>
<keyword evidence="1" id="KW-0472">Membrane</keyword>
<keyword evidence="1" id="KW-0812">Transmembrane</keyword>
<keyword evidence="1" id="KW-1133">Transmembrane helix</keyword>
<comment type="caution">
    <text evidence="2">The sequence shown here is derived from an EMBL/GenBank/DDBJ whole genome shotgun (WGS) entry which is preliminary data.</text>
</comment>
<reference evidence="2 3" key="1">
    <citation type="submission" date="2019-03" db="EMBL/GenBank/DDBJ databases">
        <title>Genomic Encyclopedia of Type Strains, Phase IV (KMG-IV): sequencing the most valuable type-strain genomes for metagenomic binning, comparative biology and taxonomic classification.</title>
        <authorList>
            <person name="Goeker M."/>
        </authorList>
    </citation>
    <scope>NUCLEOTIDE SEQUENCE [LARGE SCALE GENOMIC DNA]</scope>
    <source>
        <strain evidence="2 3">DSM 5604</strain>
    </source>
</reference>
<dbReference type="PANTHER" id="PTHR35867:SF1">
    <property type="entry name" value="PROTEIN RSEC"/>
    <property type="match status" value="1"/>
</dbReference>
<keyword evidence="3" id="KW-1185">Reference proteome</keyword>
<dbReference type="RefSeq" id="WP_133563598.1">
    <property type="nucleotide sequence ID" value="NZ_JAJGNH010000019.1"/>
</dbReference>
<dbReference type="AlphaFoldDB" id="A0A4R6XAX9"/>
<dbReference type="EMBL" id="SNZA01000004">
    <property type="protein sequence ID" value="TDR12688.1"/>
    <property type="molecule type" value="Genomic_DNA"/>
</dbReference>
<dbReference type="PANTHER" id="PTHR35867">
    <property type="entry name" value="PROTEIN RSEC"/>
    <property type="match status" value="1"/>
</dbReference>
<dbReference type="Pfam" id="PF04246">
    <property type="entry name" value="RseC_MucC"/>
    <property type="match status" value="1"/>
</dbReference>
<accession>A0A4R6XAX9</accession>
<protein>
    <submittedName>
        <fullName evidence="2">RseC/MucC-like positive regulator of sigma(E)</fullName>
    </submittedName>
</protein>